<feature type="transmembrane region" description="Helical" evidence="6">
    <location>
        <begin position="258"/>
        <end position="280"/>
    </location>
</feature>
<proteinExistence type="predicted"/>
<keyword evidence="3 6" id="KW-0812">Transmembrane</keyword>
<dbReference type="Gene3D" id="3.40.1710.10">
    <property type="entry name" value="abc type-2 transporter like domain"/>
    <property type="match status" value="1"/>
</dbReference>
<gene>
    <name evidence="8" type="ORF">NM961_01735</name>
</gene>
<dbReference type="EMBL" id="JANFQO010000001">
    <property type="protein sequence ID" value="MCQ4163421.1"/>
    <property type="molecule type" value="Genomic_DNA"/>
</dbReference>
<keyword evidence="4 6" id="KW-1133">Transmembrane helix</keyword>
<feature type="transmembrane region" description="Helical" evidence="6">
    <location>
        <begin position="287"/>
        <end position="305"/>
    </location>
</feature>
<dbReference type="Proteomes" id="UP001165498">
    <property type="component" value="Unassembled WGS sequence"/>
</dbReference>
<evidence type="ECO:0000256" key="3">
    <source>
        <dbReference type="ARBA" id="ARBA00022692"/>
    </source>
</evidence>
<dbReference type="RefSeq" id="WP_255910560.1">
    <property type="nucleotide sequence ID" value="NZ_JANFQO010000001.1"/>
</dbReference>
<feature type="transmembrane region" description="Helical" evidence="6">
    <location>
        <begin position="181"/>
        <end position="203"/>
    </location>
</feature>
<dbReference type="InterPro" id="IPR013525">
    <property type="entry name" value="ABC2_TM"/>
</dbReference>
<evidence type="ECO:0000256" key="1">
    <source>
        <dbReference type="ARBA" id="ARBA00004651"/>
    </source>
</evidence>
<feature type="transmembrane region" description="Helical" evidence="6">
    <location>
        <begin position="224"/>
        <end position="246"/>
    </location>
</feature>
<evidence type="ECO:0000256" key="6">
    <source>
        <dbReference type="SAM" id="Phobius"/>
    </source>
</evidence>
<dbReference type="InterPro" id="IPR051449">
    <property type="entry name" value="ABC-2_transporter_component"/>
</dbReference>
<keyword evidence="9" id="KW-1185">Reference proteome</keyword>
<feature type="domain" description="ABC-2 type transporter transmembrane" evidence="7">
    <location>
        <begin position="24"/>
        <end position="362"/>
    </location>
</feature>
<keyword evidence="5 6" id="KW-0472">Membrane</keyword>
<keyword evidence="2" id="KW-1003">Cell membrane</keyword>
<evidence type="ECO:0000313" key="9">
    <source>
        <dbReference type="Proteomes" id="UP001165498"/>
    </source>
</evidence>
<comment type="subcellular location">
    <subcellularLocation>
        <location evidence="1">Cell membrane</location>
        <topology evidence="1">Multi-pass membrane protein</topology>
    </subcellularLocation>
</comment>
<reference evidence="8" key="1">
    <citation type="submission" date="2022-07" db="EMBL/GenBank/DDBJ databases">
        <title>Tahibacter sp., a new gammaproteobacterium isolated from the silt sample collected at pig farm.</title>
        <authorList>
            <person name="Chen H."/>
        </authorList>
    </citation>
    <scope>NUCLEOTIDE SEQUENCE</scope>
    <source>
        <strain evidence="8">P2K</strain>
    </source>
</reference>
<accession>A0ABT1QLL5</accession>
<organism evidence="8 9">
    <name type="scientific">Tahibacter harae</name>
    <dbReference type="NCBI Taxonomy" id="2963937"/>
    <lineage>
        <taxon>Bacteria</taxon>
        <taxon>Pseudomonadati</taxon>
        <taxon>Pseudomonadota</taxon>
        <taxon>Gammaproteobacteria</taxon>
        <taxon>Lysobacterales</taxon>
        <taxon>Rhodanobacteraceae</taxon>
        <taxon>Tahibacter</taxon>
    </lineage>
</organism>
<evidence type="ECO:0000256" key="4">
    <source>
        <dbReference type="ARBA" id="ARBA00022989"/>
    </source>
</evidence>
<dbReference type="Pfam" id="PF12698">
    <property type="entry name" value="ABC2_membrane_3"/>
    <property type="match status" value="1"/>
</dbReference>
<evidence type="ECO:0000256" key="2">
    <source>
        <dbReference type="ARBA" id="ARBA00022475"/>
    </source>
</evidence>
<evidence type="ECO:0000313" key="8">
    <source>
        <dbReference type="EMBL" id="MCQ4163421.1"/>
    </source>
</evidence>
<comment type="caution">
    <text evidence="8">The sequence shown here is derived from an EMBL/GenBank/DDBJ whole genome shotgun (WGS) entry which is preliminary data.</text>
</comment>
<evidence type="ECO:0000256" key="5">
    <source>
        <dbReference type="ARBA" id="ARBA00023136"/>
    </source>
</evidence>
<protein>
    <submittedName>
        <fullName evidence="8">ABC transporter permease</fullName>
    </submittedName>
</protein>
<sequence>MNLFLAELKQVLREVFADRYAKATMIGAIILYSVFYPAAYRHEVTQDLPVAVVDQDHGPSSRQFIRRLDAVRTVRIAGFEMSVAQARRGVEQGRYEGIVVIPHDFERDIARGGTGNIVVLANGAYLSRGSNVLVAVGEVAAGMSVELARAGARSGFRREAPPLQLTQRPLFNVREGYGSGMVPGVAEIIVHQTLLIGIGVILGGRRQRNGGRRLSYRFSQWSGMLAGFACIGLPAVLYYAGFTFWVQDYPHGGNLGGLAVVAPLYIAAVLCFGLFVGSFFSRREHAFQFITGASLVLFFLANLSWPLSSTPPLLAALAKLLPTTPGVNAMVQINQMGASLQETLPQLLNLLALVVVYAGLVAWRFRRGGDAGDRGRAAAPA</sequence>
<name>A0ABT1QLL5_9GAMM</name>
<dbReference type="PANTHER" id="PTHR30294:SF46">
    <property type="entry name" value="ABC TRANSPORTER PERMEASE"/>
    <property type="match status" value="1"/>
</dbReference>
<feature type="transmembrane region" description="Helical" evidence="6">
    <location>
        <begin position="347"/>
        <end position="365"/>
    </location>
</feature>
<dbReference type="PANTHER" id="PTHR30294">
    <property type="entry name" value="MEMBRANE COMPONENT OF ABC TRANSPORTER YHHJ-RELATED"/>
    <property type="match status" value="1"/>
</dbReference>
<evidence type="ECO:0000259" key="7">
    <source>
        <dbReference type="Pfam" id="PF12698"/>
    </source>
</evidence>